<dbReference type="Pfam" id="PF13411">
    <property type="entry name" value="MerR_1"/>
    <property type="match status" value="1"/>
</dbReference>
<dbReference type="RefSeq" id="WP_016655529.1">
    <property type="nucleotide sequence ID" value="NZ_KE340352.1"/>
</dbReference>
<evidence type="ECO:0000256" key="3">
    <source>
        <dbReference type="ARBA" id="ARBA00023125"/>
    </source>
</evidence>
<dbReference type="PANTHER" id="PTHR30204">
    <property type="entry name" value="REDOX-CYCLING DRUG-SENSING TRANSCRIPTIONAL ACTIVATOR SOXR"/>
    <property type="match status" value="1"/>
</dbReference>
<feature type="domain" description="HTH merR-type" evidence="5">
    <location>
        <begin position="3"/>
        <end position="71"/>
    </location>
</feature>
<accession>S3NAS2</accession>
<dbReference type="eggNOG" id="COG0789">
    <property type="taxonomic scope" value="Bacteria"/>
</dbReference>
<dbReference type="InterPro" id="IPR000551">
    <property type="entry name" value="MerR-type_HTH_dom"/>
</dbReference>
<keyword evidence="7" id="KW-1185">Reference proteome</keyword>
<dbReference type="HOGENOM" id="CLU_060077_5_2_6"/>
<dbReference type="AlphaFoldDB" id="S3NAS2"/>
<dbReference type="PRINTS" id="PR00040">
    <property type="entry name" value="HTHMERR"/>
</dbReference>
<organism evidence="6 7">
    <name type="scientific">Acinetobacter rudis CIP 110305</name>
    <dbReference type="NCBI Taxonomy" id="421052"/>
    <lineage>
        <taxon>Bacteria</taxon>
        <taxon>Pseudomonadati</taxon>
        <taxon>Pseudomonadota</taxon>
        <taxon>Gammaproteobacteria</taxon>
        <taxon>Moraxellales</taxon>
        <taxon>Moraxellaceae</taxon>
        <taxon>Acinetobacter</taxon>
    </lineage>
</organism>
<dbReference type="GO" id="GO:0003677">
    <property type="term" value="F:DNA binding"/>
    <property type="evidence" value="ECO:0007669"/>
    <property type="project" value="UniProtKB-KW"/>
</dbReference>
<dbReference type="EMBL" id="ATGI01000009">
    <property type="protein sequence ID" value="EPF77180.1"/>
    <property type="molecule type" value="Genomic_DNA"/>
</dbReference>
<dbReference type="SUPFAM" id="SSF46955">
    <property type="entry name" value="Putative DNA-binding domain"/>
    <property type="match status" value="1"/>
</dbReference>
<evidence type="ECO:0000256" key="2">
    <source>
        <dbReference type="ARBA" id="ARBA00023015"/>
    </source>
</evidence>
<keyword evidence="1" id="KW-0678">Repressor</keyword>
<evidence type="ECO:0000313" key="7">
    <source>
        <dbReference type="Proteomes" id="UP000014568"/>
    </source>
</evidence>
<dbReference type="SMART" id="SM00422">
    <property type="entry name" value="HTH_MERR"/>
    <property type="match status" value="1"/>
</dbReference>
<dbReference type="PROSITE" id="PS50937">
    <property type="entry name" value="HTH_MERR_2"/>
    <property type="match status" value="1"/>
</dbReference>
<gene>
    <name evidence="6" type="ORF">F945_01111</name>
</gene>
<evidence type="ECO:0000256" key="1">
    <source>
        <dbReference type="ARBA" id="ARBA00022491"/>
    </source>
</evidence>
<evidence type="ECO:0000256" key="4">
    <source>
        <dbReference type="ARBA" id="ARBA00023163"/>
    </source>
</evidence>
<protein>
    <recommendedName>
        <fullName evidence="5">HTH merR-type domain-containing protein</fullName>
    </recommendedName>
</protein>
<reference evidence="6 7" key="1">
    <citation type="submission" date="2013-06" db="EMBL/GenBank/DDBJ databases">
        <title>The Genome Sequence of Acinetobacter rudis CIP 110305.</title>
        <authorList>
            <consortium name="The Broad Institute Genome Sequencing Platform"/>
            <consortium name="The Broad Institute Genome Sequencing Center for Infectious Disease"/>
            <person name="Cerqueira G."/>
            <person name="Feldgarden M."/>
            <person name="Courvalin P."/>
            <person name="Perichon B."/>
            <person name="Grillot-Courvalin C."/>
            <person name="Clermont D."/>
            <person name="Rocha E."/>
            <person name="Yoon E.-J."/>
            <person name="Nemec A."/>
            <person name="Young S.K."/>
            <person name="Zeng Q."/>
            <person name="Gargeya S."/>
            <person name="Fitzgerald M."/>
            <person name="Abouelleil A."/>
            <person name="Alvarado L."/>
            <person name="Berlin A.M."/>
            <person name="Chapman S.B."/>
            <person name="Dewar J."/>
            <person name="Goldberg J."/>
            <person name="Griggs A."/>
            <person name="Gujja S."/>
            <person name="Hansen M."/>
            <person name="Howarth C."/>
            <person name="Imamovic A."/>
            <person name="Larimer J."/>
            <person name="McCowan C."/>
            <person name="Murphy C."/>
            <person name="Pearson M."/>
            <person name="Priest M."/>
            <person name="Roberts A."/>
            <person name="Saif S."/>
            <person name="Shea T."/>
            <person name="Sykes S."/>
            <person name="Wortman J."/>
            <person name="Nusbaum C."/>
            <person name="Birren B."/>
        </authorList>
    </citation>
    <scope>NUCLEOTIDE SEQUENCE [LARGE SCALE GENOMIC DNA]</scope>
    <source>
        <strain evidence="6 7">CIP 110305</strain>
    </source>
</reference>
<dbReference type="STRING" id="632955.GCA_000829675_00029"/>
<proteinExistence type="predicted"/>
<evidence type="ECO:0000259" key="5">
    <source>
        <dbReference type="PROSITE" id="PS50937"/>
    </source>
</evidence>
<dbReference type="Gene3D" id="1.10.1660.10">
    <property type="match status" value="1"/>
</dbReference>
<keyword evidence="4" id="KW-0804">Transcription</keyword>
<sequence>MKEIDIGDLSKQSGLSTAAIRFYETKGLIKPIGRSGLRRQYTEQTLQTLGLIRLLKKSGLTLKEIQQIFIMDNKIKIDRDTLENKIISMQEKVQQLNILIQTLQHIQHCPHPDHLACPTFIKLLALKDE</sequence>
<dbReference type="InterPro" id="IPR047057">
    <property type="entry name" value="MerR_fam"/>
</dbReference>
<keyword evidence="3" id="KW-0238">DNA-binding</keyword>
<name>S3NAS2_9GAMM</name>
<dbReference type="Proteomes" id="UP000014568">
    <property type="component" value="Unassembled WGS sequence"/>
</dbReference>
<dbReference type="PANTHER" id="PTHR30204:SF69">
    <property type="entry name" value="MERR-FAMILY TRANSCRIPTIONAL REGULATOR"/>
    <property type="match status" value="1"/>
</dbReference>
<dbReference type="InterPro" id="IPR009061">
    <property type="entry name" value="DNA-bd_dom_put_sf"/>
</dbReference>
<keyword evidence="2" id="KW-0805">Transcription regulation</keyword>
<dbReference type="OrthoDB" id="9802039at2"/>
<evidence type="ECO:0000313" key="6">
    <source>
        <dbReference type="EMBL" id="EPF77180.1"/>
    </source>
</evidence>
<dbReference type="GO" id="GO:0003700">
    <property type="term" value="F:DNA-binding transcription factor activity"/>
    <property type="evidence" value="ECO:0007669"/>
    <property type="project" value="InterPro"/>
</dbReference>
<dbReference type="PATRIC" id="fig|421052.3.peg.1092"/>
<dbReference type="PROSITE" id="PS00552">
    <property type="entry name" value="HTH_MERR_1"/>
    <property type="match status" value="1"/>
</dbReference>
<comment type="caution">
    <text evidence="6">The sequence shown here is derived from an EMBL/GenBank/DDBJ whole genome shotgun (WGS) entry which is preliminary data.</text>
</comment>